<accession>A0ABR1TJQ9</accession>
<dbReference type="Proteomes" id="UP001446871">
    <property type="component" value="Unassembled WGS sequence"/>
</dbReference>
<protein>
    <submittedName>
        <fullName evidence="1">Uncharacterized protein</fullName>
    </submittedName>
</protein>
<evidence type="ECO:0000313" key="1">
    <source>
        <dbReference type="EMBL" id="KAK8046160.1"/>
    </source>
</evidence>
<gene>
    <name evidence="1" type="ORF">PG996_014224</name>
</gene>
<organism evidence="1 2">
    <name type="scientific">Apiospora saccharicola</name>
    <dbReference type="NCBI Taxonomy" id="335842"/>
    <lineage>
        <taxon>Eukaryota</taxon>
        <taxon>Fungi</taxon>
        <taxon>Dikarya</taxon>
        <taxon>Ascomycota</taxon>
        <taxon>Pezizomycotina</taxon>
        <taxon>Sordariomycetes</taxon>
        <taxon>Xylariomycetidae</taxon>
        <taxon>Amphisphaeriales</taxon>
        <taxon>Apiosporaceae</taxon>
        <taxon>Apiospora</taxon>
    </lineage>
</organism>
<sequence>MTQSRQSSSSSATKGKIAYEERAAIDTSYLGARPYWLVLPSGIVYFGSDRLYNDKICRDDELLTLGDDGTLLKYTKFQARPPNQNVLTECGPMMGARGFGLMQAFCRHGNEDPIYLTVWGKGVLALAVPVCCSLDEHR</sequence>
<reference evidence="1 2" key="1">
    <citation type="submission" date="2023-01" db="EMBL/GenBank/DDBJ databases">
        <title>Analysis of 21 Apiospora genomes using comparative genomics revels a genus with tremendous synthesis potential of carbohydrate active enzymes and secondary metabolites.</title>
        <authorList>
            <person name="Sorensen T."/>
        </authorList>
    </citation>
    <scope>NUCLEOTIDE SEQUENCE [LARGE SCALE GENOMIC DNA]</scope>
    <source>
        <strain evidence="1 2">CBS 83171</strain>
    </source>
</reference>
<name>A0ABR1TJQ9_9PEZI</name>
<dbReference type="EMBL" id="JAQQWM010000009">
    <property type="protein sequence ID" value="KAK8046160.1"/>
    <property type="molecule type" value="Genomic_DNA"/>
</dbReference>
<comment type="caution">
    <text evidence="1">The sequence shown here is derived from an EMBL/GenBank/DDBJ whole genome shotgun (WGS) entry which is preliminary data.</text>
</comment>
<keyword evidence="2" id="KW-1185">Reference proteome</keyword>
<proteinExistence type="predicted"/>
<evidence type="ECO:0000313" key="2">
    <source>
        <dbReference type="Proteomes" id="UP001446871"/>
    </source>
</evidence>